<gene>
    <name evidence="1" type="ORF">NKR23_g1044</name>
</gene>
<keyword evidence="2" id="KW-1185">Reference proteome</keyword>
<proteinExistence type="predicted"/>
<dbReference type="EMBL" id="JANBVO010000002">
    <property type="protein sequence ID" value="KAJ9156571.1"/>
    <property type="molecule type" value="Genomic_DNA"/>
</dbReference>
<dbReference type="InterPro" id="IPR029058">
    <property type="entry name" value="AB_hydrolase_fold"/>
</dbReference>
<protein>
    <submittedName>
        <fullName evidence="1">Alpha/beta-hydrolase</fullName>
    </submittedName>
</protein>
<dbReference type="Proteomes" id="UP001174694">
    <property type="component" value="Unassembled WGS sequence"/>
</dbReference>
<dbReference type="PANTHER" id="PTHR47381">
    <property type="entry name" value="ALPHA/BETA-HYDROLASES SUPERFAMILY PROTEIN"/>
    <property type="match status" value="1"/>
</dbReference>
<dbReference type="Gene3D" id="3.40.50.1820">
    <property type="entry name" value="alpha/beta hydrolase"/>
    <property type="match status" value="1"/>
</dbReference>
<organism evidence="1 2">
    <name type="scientific">Pleurostoma richardsiae</name>
    <dbReference type="NCBI Taxonomy" id="41990"/>
    <lineage>
        <taxon>Eukaryota</taxon>
        <taxon>Fungi</taxon>
        <taxon>Dikarya</taxon>
        <taxon>Ascomycota</taxon>
        <taxon>Pezizomycotina</taxon>
        <taxon>Sordariomycetes</taxon>
        <taxon>Sordariomycetidae</taxon>
        <taxon>Calosphaeriales</taxon>
        <taxon>Pleurostomataceae</taxon>
        <taxon>Pleurostoma</taxon>
    </lineage>
</organism>
<reference evidence="1" key="1">
    <citation type="submission" date="2022-07" db="EMBL/GenBank/DDBJ databases">
        <title>Fungi with potential for degradation of polypropylene.</title>
        <authorList>
            <person name="Gostincar C."/>
        </authorList>
    </citation>
    <scope>NUCLEOTIDE SEQUENCE</scope>
    <source>
        <strain evidence="1">EXF-13308</strain>
    </source>
</reference>
<evidence type="ECO:0000313" key="2">
    <source>
        <dbReference type="Proteomes" id="UP001174694"/>
    </source>
</evidence>
<dbReference type="PANTHER" id="PTHR47381:SF3">
    <property type="entry name" value="ALPHA_BETA-HYDROLASES SUPERFAMILY PROTEIN"/>
    <property type="match status" value="1"/>
</dbReference>
<name>A0AA38SBH8_9PEZI</name>
<comment type="caution">
    <text evidence="1">The sequence shown here is derived from an EMBL/GenBank/DDBJ whole genome shotgun (WGS) entry which is preliminary data.</text>
</comment>
<evidence type="ECO:0000313" key="1">
    <source>
        <dbReference type="EMBL" id="KAJ9156571.1"/>
    </source>
</evidence>
<accession>A0AA38SBH8</accession>
<sequence>MATPNPMPPLPPPPPISSTTLPITGLLVDIYGLDELPPTATSVSCLWLHHPRLRTRGDMAAIAARCVSAYNDSLGGGSGASPGGKRGLIAAAFDQRNHGSRQVHPRANESWRDGNATHAQDMFGTVAGAVADTRVLMDALGGYLFHEEDAVRREIDQHLVLGISLGGHSGWQLMFADERVRAGVLVIGCPDFAYLLSDRARLSRLPTYKEGTDSFLGSSDFPPALVRHCCELDPKALLFGAETQSTPSGQTDQKELARLKAILDARIRGKKFLVQSGGDDKLVPYRCSRDFVTWLEAAAADGDGGFVVDNRVYEGVGHVFSEEMVRDAVKFVVDVVNEAGDGRPGGGKGTSKI</sequence>
<dbReference type="AlphaFoldDB" id="A0AA38SBH8"/>
<dbReference type="SUPFAM" id="SSF53474">
    <property type="entry name" value="alpha/beta-Hydrolases"/>
    <property type="match status" value="1"/>
</dbReference>